<dbReference type="PANTHER" id="PTHR45655:SF13">
    <property type="entry name" value="SOLUBLE GUANYLATE CYCLASE GCY-32-RELATED"/>
    <property type="match status" value="1"/>
</dbReference>
<dbReference type="Proteomes" id="UP001207228">
    <property type="component" value="Unassembled WGS sequence"/>
</dbReference>
<evidence type="ECO:0000313" key="2">
    <source>
        <dbReference type="EMBL" id="MCX2739787.1"/>
    </source>
</evidence>
<evidence type="ECO:0000313" key="3">
    <source>
        <dbReference type="Proteomes" id="UP001207228"/>
    </source>
</evidence>
<dbReference type="Gene3D" id="3.90.1520.10">
    <property type="entry name" value="H-NOX domain"/>
    <property type="match status" value="1"/>
</dbReference>
<dbReference type="PANTHER" id="PTHR45655">
    <property type="entry name" value="GUANYLATE CYCLASE SOLUBLE SUBUNIT BETA-2"/>
    <property type="match status" value="1"/>
</dbReference>
<dbReference type="SUPFAM" id="SSF111126">
    <property type="entry name" value="Ligand-binding domain in the NO signalling and Golgi transport"/>
    <property type="match status" value="1"/>
</dbReference>
<name>A0ABT3RD64_9BACT</name>
<protein>
    <submittedName>
        <fullName evidence="2">Heme NO-binding domain-containing protein</fullName>
    </submittedName>
</protein>
<gene>
    <name evidence="2" type="ORF">OO017_07510</name>
</gene>
<dbReference type="EMBL" id="JAPFQO010000004">
    <property type="protein sequence ID" value="MCX2739787.1"/>
    <property type="molecule type" value="Genomic_DNA"/>
</dbReference>
<dbReference type="RefSeq" id="WP_266051855.1">
    <property type="nucleotide sequence ID" value="NZ_JAPFQO010000004.1"/>
</dbReference>
<dbReference type="InterPro" id="IPR038158">
    <property type="entry name" value="H-NOX_domain_sf"/>
</dbReference>
<organism evidence="2 3">
    <name type="scientific">Pontibacter anaerobius</name>
    <dbReference type="NCBI Taxonomy" id="2993940"/>
    <lineage>
        <taxon>Bacteria</taxon>
        <taxon>Pseudomonadati</taxon>
        <taxon>Bacteroidota</taxon>
        <taxon>Cytophagia</taxon>
        <taxon>Cytophagales</taxon>
        <taxon>Hymenobacteraceae</taxon>
        <taxon>Pontibacter</taxon>
    </lineage>
</organism>
<reference evidence="2 3" key="1">
    <citation type="submission" date="2022-11" db="EMBL/GenBank/DDBJ databases">
        <title>The characterization of three novel Bacteroidetes species and genomic analysis of their roles in tidal elemental geochemical cycles.</title>
        <authorList>
            <person name="Ma K.-J."/>
        </authorList>
    </citation>
    <scope>NUCLEOTIDE SEQUENCE [LARGE SCALE GENOMIC DNA]</scope>
    <source>
        <strain evidence="2 3">M82</strain>
    </source>
</reference>
<accession>A0ABT3RD64</accession>
<dbReference type="Pfam" id="PF07700">
    <property type="entry name" value="HNOB"/>
    <property type="match status" value="1"/>
</dbReference>
<dbReference type="InterPro" id="IPR024096">
    <property type="entry name" value="NO_sig/Golgi_transp_ligand-bd"/>
</dbReference>
<sequence length="197" mass="22636">MKDTKLEGKDALKEDYMHGSIFVLLKRFIESSYNYSTWVNLLEAAGVTKPVYEMQNMYPTRDLVAIVYAAAAHSGVPANDLLEQFGEFLVPDLLLVFNKYVQPEWRTYEMLLYTEASMHGAVRRSDSRTNPPLLLITKKGSRQLIVDYHSKRRMAGMAVGIINGIARYYNESDVVQVKRLTPVDEERVQIHVDFLNR</sequence>
<proteinExistence type="predicted"/>
<dbReference type="InterPro" id="IPR011644">
    <property type="entry name" value="Heme_NO-bd"/>
</dbReference>
<feature type="domain" description="Heme NO-binding" evidence="1">
    <location>
        <begin position="19"/>
        <end position="172"/>
    </location>
</feature>
<evidence type="ECO:0000259" key="1">
    <source>
        <dbReference type="Pfam" id="PF07700"/>
    </source>
</evidence>
<comment type="caution">
    <text evidence="2">The sequence shown here is derived from an EMBL/GenBank/DDBJ whole genome shotgun (WGS) entry which is preliminary data.</text>
</comment>
<keyword evidence="3" id="KW-1185">Reference proteome</keyword>